<organism evidence="1">
    <name type="scientific">Pararge aegeria</name>
    <name type="common">speckled wood butterfly</name>
    <dbReference type="NCBI Taxonomy" id="116150"/>
    <lineage>
        <taxon>Eukaryota</taxon>
        <taxon>Metazoa</taxon>
        <taxon>Ecdysozoa</taxon>
        <taxon>Arthropoda</taxon>
        <taxon>Hexapoda</taxon>
        <taxon>Insecta</taxon>
        <taxon>Pterygota</taxon>
        <taxon>Neoptera</taxon>
        <taxon>Endopterygota</taxon>
        <taxon>Lepidoptera</taxon>
        <taxon>Glossata</taxon>
        <taxon>Ditrysia</taxon>
        <taxon>Papilionoidea</taxon>
        <taxon>Nymphalidae</taxon>
        <taxon>Satyrinae</taxon>
        <taxon>Satyrini</taxon>
        <taxon>Parargina</taxon>
        <taxon>Pararge</taxon>
    </lineage>
</organism>
<name>S4PQV3_9NEOP</name>
<dbReference type="EMBL" id="GAIX01001350">
    <property type="protein sequence ID" value="JAA91210.1"/>
    <property type="molecule type" value="Transcribed_RNA"/>
</dbReference>
<feature type="non-terminal residue" evidence="1">
    <location>
        <position position="70"/>
    </location>
</feature>
<feature type="non-terminal residue" evidence="1">
    <location>
        <position position="1"/>
    </location>
</feature>
<reference evidence="1" key="1">
    <citation type="journal article" date="2013" name="BMC Genomics">
        <title>Unscrambling butterfly oogenesis.</title>
        <authorList>
            <person name="Carter J.M."/>
            <person name="Baker S.C."/>
            <person name="Pink R."/>
            <person name="Carter D.R."/>
            <person name="Collins A."/>
            <person name="Tomlin J."/>
            <person name="Gibbs M."/>
            <person name="Breuker C.J."/>
        </authorList>
    </citation>
    <scope>NUCLEOTIDE SEQUENCE</scope>
    <source>
        <tissue evidence="1">Ovary</tissue>
    </source>
</reference>
<dbReference type="AlphaFoldDB" id="S4PQV3"/>
<evidence type="ECO:0000313" key="1">
    <source>
        <dbReference type="EMBL" id="JAA91210.1"/>
    </source>
</evidence>
<sequence>ANSFRNSVMIRYTRKRVLELQTGQVKSCNLYINLLIRDECLLSITYLYKKTKFVTNVIRFRCRIELRLLF</sequence>
<reference evidence="1" key="2">
    <citation type="submission" date="2013-05" db="EMBL/GenBank/DDBJ databases">
        <authorList>
            <person name="Carter J.-M."/>
            <person name="Baker S.C."/>
            <person name="Pink R."/>
            <person name="Carter D.R.F."/>
            <person name="Collins A."/>
            <person name="Tomlin J."/>
            <person name="Gibbs M."/>
            <person name="Breuker C.J."/>
        </authorList>
    </citation>
    <scope>NUCLEOTIDE SEQUENCE</scope>
    <source>
        <tissue evidence="1">Ovary</tissue>
    </source>
</reference>
<proteinExistence type="predicted"/>
<accession>S4PQV3</accession>
<protein>
    <submittedName>
        <fullName evidence="1">Uncharacterized protein</fullName>
    </submittedName>
</protein>